<sequence length="270" mass="28542">MPSTKLALILPLCLLALVACPKDGDDDDGNGSGNETAVDGTTDGSETNGTTAGESGTAEGTTTDGTTTDGTTTDGTTTDADTGIKLDAPGEGLHWYTTCGDPVCNGYGGPWRGVPMCPDIQEGDPCDSEGATCDFGSDCNALFICAAEDPKQQEGGCPISRREYKRDIDYLGAEEARDFYDDLMQLRLATYRYRARQDGKLQLGVILEDGVGADGQAEIWADPANDRVDLYNYSSLAIVGVQTQAAELEQLRAELAALRKEVAGLKARCE</sequence>
<accession>A0A3Q8I8H6</accession>
<name>A0A3Q8I8H6_9BACT</name>
<feature type="compositionally biased region" description="Low complexity" evidence="2">
    <location>
        <begin position="44"/>
        <end position="83"/>
    </location>
</feature>
<dbReference type="PROSITE" id="PS51688">
    <property type="entry name" value="ICA"/>
    <property type="match status" value="1"/>
</dbReference>
<reference evidence="5" key="1">
    <citation type="journal article" date="2018" name="J. Ind. Microbiol. Biotechnol.">
        <title>Genome mining reveals uncommon alkylpyrones as type III PKS products from myxobacteria.</title>
        <authorList>
            <person name="Hug J.J."/>
            <person name="Panter F."/>
            <person name="Krug D."/>
            <person name="Muller R."/>
        </authorList>
    </citation>
    <scope>NUCLEOTIDE SEQUENCE</scope>
    <source>
        <strain evidence="5">MNa10638</strain>
    </source>
</reference>
<dbReference type="PROSITE" id="PS51257">
    <property type="entry name" value="PROKAR_LIPOPROTEIN"/>
    <property type="match status" value="1"/>
</dbReference>
<proteinExistence type="predicted"/>
<evidence type="ECO:0000259" key="4">
    <source>
        <dbReference type="PROSITE" id="PS51688"/>
    </source>
</evidence>
<feature type="region of interest" description="Disordered" evidence="2">
    <location>
        <begin position="25"/>
        <end position="87"/>
    </location>
</feature>
<evidence type="ECO:0000256" key="3">
    <source>
        <dbReference type="SAM" id="SignalP"/>
    </source>
</evidence>
<feature type="domain" description="Peptidase S74" evidence="4">
    <location>
        <begin position="160"/>
        <end position="255"/>
    </location>
</feature>
<feature type="coiled-coil region" evidence="1">
    <location>
        <begin position="241"/>
        <end position="268"/>
    </location>
</feature>
<evidence type="ECO:0000256" key="2">
    <source>
        <dbReference type="SAM" id="MobiDB-lite"/>
    </source>
</evidence>
<evidence type="ECO:0000256" key="1">
    <source>
        <dbReference type="SAM" id="Coils"/>
    </source>
</evidence>
<keyword evidence="3" id="KW-0732">Signal</keyword>
<dbReference type="InterPro" id="IPR030392">
    <property type="entry name" value="S74_ICA"/>
</dbReference>
<organism evidence="5">
    <name type="scientific">Pseudenhygromyxa salsuginis</name>
    <dbReference type="NCBI Taxonomy" id="442868"/>
    <lineage>
        <taxon>Bacteria</taxon>
        <taxon>Pseudomonadati</taxon>
        <taxon>Myxococcota</taxon>
        <taxon>Polyangia</taxon>
        <taxon>Nannocystales</taxon>
        <taxon>Nannocystaceae</taxon>
        <taxon>Pseudenhygromyxa</taxon>
    </lineage>
</organism>
<dbReference type="EMBL" id="MH908882">
    <property type="protein sequence ID" value="AYM52690.1"/>
    <property type="molecule type" value="Genomic_DNA"/>
</dbReference>
<feature type="chain" id="PRO_5018574395" description="Peptidase S74 domain-containing protein" evidence="3">
    <location>
        <begin position="22"/>
        <end position="270"/>
    </location>
</feature>
<feature type="signal peptide" evidence="3">
    <location>
        <begin position="1"/>
        <end position="21"/>
    </location>
</feature>
<keyword evidence="1" id="KW-0175">Coiled coil</keyword>
<protein>
    <recommendedName>
        <fullName evidence="4">Peptidase S74 domain-containing protein</fullName>
    </recommendedName>
</protein>
<evidence type="ECO:0000313" key="5">
    <source>
        <dbReference type="EMBL" id="AYM52690.1"/>
    </source>
</evidence>
<dbReference type="AlphaFoldDB" id="A0A3Q8I8H6"/>